<evidence type="ECO:0000259" key="4">
    <source>
        <dbReference type="PROSITE" id="PS51118"/>
    </source>
</evidence>
<dbReference type="SMART" id="SM00418">
    <property type="entry name" value="HTH_ARSR"/>
    <property type="match status" value="1"/>
</dbReference>
<dbReference type="InterPro" id="IPR002577">
    <property type="entry name" value="HTH_HxlR"/>
</dbReference>
<keyword evidence="3" id="KW-0804">Transcription</keyword>
<dbReference type="PANTHER" id="PTHR33204:SF18">
    <property type="entry name" value="TRANSCRIPTIONAL REGULATORY PROTEIN"/>
    <property type="match status" value="1"/>
</dbReference>
<dbReference type="Gene3D" id="1.10.10.10">
    <property type="entry name" value="Winged helix-like DNA-binding domain superfamily/Winged helix DNA-binding domain"/>
    <property type="match status" value="1"/>
</dbReference>
<dbReference type="PROSITE" id="PS51118">
    <property type="entry name" value="HTH_HXLR"/>
    <property type="match status" value="1"/>
</dbReference>
<dbReference type="Proteomes" id="UP000034846">
    <property type="component" value="Unassembled WGS sequence"/>
</dbReference>
<dbReference type="SUPFAM" id="SSF46785">
    <property type="entry name" value="Winged helix' DNA-binding domain"/>
    <property type="match status" value="1"/>
</dbReference>
<feature type="non-terminal residue" evidence="5">
    <location>
        <position position="118"/>
    </location>
</feature>
<dbReference type="CDD" id="cd00090">
    <property type="entry name" value="HTH_ARSR"/>
    <property type="match status" value="1"/>
</dbReference>
<keyword evidence="2" id="KW-0238">DNA-binding</keyword>
<dbReference type="InterPro" id="IPR001845">
    <property type="entry name" value="HTH_ArsR_DNA-bd_dom"/>
</dbReference>
<accession>A0A0G1XCC9</accession>
<gene>
    <name evidence="5" type="ORF">UY72_C0066G0001</name>
</gene>
<keyword evidence="1" id="KW-0805">Transcription regulation</keyword>
<dbReference type="AlphaFoldDB" id="A0A0G1XCC9"/>
<dbReference type="InterPro" id="IPR011991">
    <property type="entry name" value="ArsR-like_HTH"/>
</dbReference>
<dbReference type="InterPro" id="IPR036388">
    <property type="entry name" value="WH-like_DNA-bd_sf"/>
</dbReference>
<dbReference type="InterPro" id="IPR036390">
    <property type="entry name" value="WH_DNA-bd_sf"/>
</dbReference>
<sequence>MLSFHYTGYSTIEDIAKRTVENGNANEKHVCVTSLKLLADFWTLRIIVALSSGKKRFCELQRAIDNINPVTLSKRLQKLEKAKLIHRQALDDGISVMYELTKKGAFALPVIDALNAFA</sequence>
<proteinExistence type="predicted"/>
<feature type="domain" description="HTH hxlR-type" evidence="4">
    <location>
        <begin position="26"/>
        <end position="118"/>
    </location>
</feature>
<reference evidence="5 6" key="1">
    <citation type="journal article" date="2015" name="Nature">
        <title>rRNA introns, odd ribosomes, and small enigmatic genomes across a large radiation of phyla.</title>
        <authorList>
            <person name="Brown C.T."/>
            <person name="Hug L.A."/>
            <person name="Thomas B.C."/>
            <person name="Sharon I."/>
            <person name="Castelle C.J."/>
            <person name="Singh A."/>
            <person name="Wilkins M.J."/>
            <person name="Williams K.H."/>
            <person name="Banfield J.F."/>
        </authorList>
    </citation>
    <scope>NUCLEOTIDE SEQUENCE [LARGE SCALE GENOMIC DNA]</scope>
</reference>
<evidence type="ECO:0000313" key="5">
    <source>
        <dbReference type="EMBL" id="KKW28596.1"/>
    </source>
</evidence>
<dbReference type="GO" id="GO:0003700">
    <property type="term" value="F:DNA-binding transcription factor activity"/>
    <property type="evidence" value="ECO:0007669"/>
    <property type="project" value="InterPro"/>
</dbReference>
<dbReference type="GO" id="GO:0003677">
    <property type="term" value="F:DNA binding"/>
    <property type="evidence" value="ECO:0007669"/>
    <property type="project" value="UniProtKB-KW"/>
</dbReference>
<evidence type="ECO:0000313" key="6">
    <source>
        <dbReference type="Proteomes" id="UP000034846"/>
    </source>
</evidence>
<evidence type="ECO:0000256" key="3">
    <source>
        <dbReference type="ARBA" id="ARBA00023163"/>
    </source>
</evidence>
<evidence type="ECO:0000256" key="2">
    <source>
        <dbReference type="ARBA" id="ARBA00023125"/>
    </source>
</evidence>
<dbReference type="PANTHER" id="PTHR33204">
    <property type="entry name" value="TRANSCRIPTIONAL REGULATOR, MARR FAMILY"/>
    <property type="match status" value="1"/>
</dbReference>
<dbReference type="Pfam" id="PF01638">
    <property type="entry name" value="HxlR"/>
    <property type="match status" value="1"/>
</dbReference>
<organism evidence="5 6">
    <name type="scientific">Candidatus Uhrbacteria bacterium GW2011_GWD2_52_7</name>
    <dbReference type="NCBI Taxonomy" id="1618989"/>
    <lineage>
        <taxon>Bacteria</taxon>
        <taxon>Candidatus Uhriibacteriota</taxon>
    </lineage>
</organism>
<protein>
    <submittedName>
        <fullName evidence="5">Helix-turn-helix HxlR type</fullName>
    </submittedName>
</protein>
<dbReference type="EMBL" id="LCRD01000066">
    <property type="protein sequence ID" value="KKW28596.1"/>
    <property type="molecule type" value="Genomic_DNA"/>
</dbReference>
<evidence type="ECO:0000256" key="1">
    <source>
        <dbReference type="ARBA" id="ARBA00023015"/>
    </source>
</evidence>
<comment type="caution">
    <text evidence="5">The sequence shown here is derived from an EMBL/GenBank/DDBJ whole genome shotgun (WGS) entry which is preliminary data.</text>
</comment>
<name>A0A0G1XCC9_9BACT</name>